<feature type="transmembrane region" description="Helical" evidence="1">
    <location>
        <begin position="59"/>
        <end position="79"/>
    </location>
</feature>
<sequence length="132" mass="14890">MALTVAGLYGVDLHNAKEAGVYADGKWVYAEVVAGLAAVTVIVYGIPFFKSYWVFWWDWILFILWTALFGIFGKLYIPADPTPNQDGQIRMKNAVWIDLVNMILWLITAVYATSIWFSGRRGKSLHTGRADV</sequence>
<evidence type="ECO:0000313" key="3">
    <source>
        <dbReference type="Proteomes" id="UP000503462"/>
    </source>
</evidence>
<feature type="transmembrane region" description="Helical" evidence="1">
    <location>
        <begin position="99"/>
        <end position="119"/>
    </location>
</feature>
<organism evidence="2 3">
    <name type="scientific">Peltaster fructicola</name>
    <dbReference type="NCBI Taxonomy" id="286661"/>
    <lineage>
        <taxon>Eukaryota</taxon>
        <taxon>Fungi</taxon>
        <taxon>Dikarya</taxon>
        <taxon>Ascomycota</taxon>
        <taxon>Pezizomycotina</taxon>
        <taxon>Dothideomycetes</taxon>
        <taxon>Dothideomycetes incertae sedis</taxon>
        <taxon>Peltaster</taxon>
    </lineage>
</organism>
<reference evidence="2 3" key="1">
    <citation type="journal article" date="2016" name="Sci. Rep.">
        <title>Peltaster fructicola genome reveals evolution from an invasive phytopathogen to an ectophytic parasite.</title>
        <authorList>
            <person name="Xu C."/>
            <person name="Chen H."/>
            <person name="Gleason M.L."/>
            <person name="Xu J.R."/>
            <person name="Liu H."/>
            <person name="Zhang R."/>
            <person name="Sun G."/>
        </authorList>
    </citation>
    <scope>NUCLEOTIDE SEQUENCE [LARGE SCALE GENOMIC DNA]</scope>
    <source>
        <strain evidence="2 3">LNHT1506</strain>
    </source>
</reference>
<dbReference type="EMBL" id="CP051139">
    <property type="protein sequence ID" value="QIW94674.1"/>
    <property type="molecule type" value="Genomic_DNA"/>
</dbReference>
<feature type="transmembrane region" description="Helical" evidence="1">
    <location>
        <begin position="27"/>
        <end position="47"/>
    </location>
</feature>
<accession>A0A6H0XJ70</accession>
<gene>
    <name evidence="2" type="ORF">AMS68_000192</name>
</gene>
<keyword evidence="1" id="KW-0472">Membrane</keyword>
<dbReference type="OrthoDB" id="5363290at2759"/>
<keyword evidence="1" id="KW-1133">Transmembrane helix</keyword>
<evidence type="ECO:0000256" key="1">
    <source>
        <dbReference type="SAM" id="Phobius"/>
    </source>
</evidence>
<name>A0A6H0XJ70_9PEZI</name>
<proteinExistence type="predicted"/>
<evidence type="ECO:0000313" key="2">
    <source>
        <dbReference type="EMBL" id="QIW94674.1"/>
    </source>
</evidence>
<dbReference type="PANTHER" id="PTHR42083:SF1">
    <property type="entry name" value="MARVEL DOMAIN-CONTAINING PROTEIN"/>
    <property type="match status" value="1"/>
</dbReference>
<protein>
    <recommendedName>
        <fullName evidence="4">MARVEL domain-containing protein</fullName>
    </recommendedName>
</protein>
<dbReference type="Proteomes" id="UP000503462">
    <property type="component" value="Chromosome 1"/>
</dbReference>
<keyword evidence="3" id="KW-1185">Reference proteome</keyword>
<dbReference type="PANTHER" id="PTHR42083">
    <property type="entry name" value="MARVEL DOMAIN-CONTAINING PROTEIN"/>
    <property type="match status" value="1"/>
</dbReference>
<dbReference type="AlphaFoldDB" id="A0A6H0XJ70"/>
<keyword evidence="1" id="KW-0812">Transmembrane</keyword>
<evidence type="ECO:0008006" key="4">
    <source>
        <dbReference type="Google" id="ProtNLM"/>
    </source>
</evidence>